<comment type="similarity">
    <text evidence="1">Belongs to the CdaR family.</text>
</comment>
<comment type="caution">
    <text evidence="5">The sequence shown here is derived from an EMBL/GenBank/DDBJ whole genome shotgun (WGS) entry which is preliminary data.</text>
</comment>
<feature type="domain" description="PucR C-terminal helix-turn-helix" evidence="3">
    <location>
        <begin position="360"/>
        <end position="417"/>
    </location>
</feature>
<proteinExistence type="inferred from homology"/>
<dbReference type="Proteomes" id="UP000220106">
    <property type="component" value="Unassembled WGS sequence"/>
</dbReference>
<organism evidence="5 6">
    <name type="scientific">Peribacillus butanolivorans</name>
    <dbReference type="NCBI Taxonomy" id="421767"/>
    <lineage>
        <taxon>Bacteria</taxon>
        <taxon>Bacillati</taxon>
        <taxon>Bacillota</taxon>
        <taxon>Bacilli</taxon>
        <taxon>Bacillales</taxon>
        <taxon>Bacillaceae</taxon>
        <taxon>Peribacillus</taxon>
    </lineage>
</organism>
<evidence type="ECO:0000256" key="1">
    <source>
        <dbReference type="ARBA" id="ARBA00006754"/>
    </source>
</evidence>
<accession>A0AAX0RUP8</accession>
<feature type="domain" description="CdaR GGDEF-like" evidence="4">
    <location>
        <begin position="165"/>
        <end position="310"/>
    </location>
</feature>
<feature type="domain" description="Putative sugar diacid recognition" evidence="2">
    <location>
        <begin position="27"/>
        <end position="157"/>
    </location>
</feature>
<protein>
    <recommendedName>
        <fullName evidence="7">Transcriptional regulator</fullName>
    </recommendedName>
</protein>
<dbReference type="AlphaFoldDB" id="A0AAX0RUP8"/>
<evidence type="ECO:0000313" key="6">
    <source>
        <dbReference type="Proteomes" id="UP000220106"/>
    </source>
</evidence>
<dbReference type="Gene3D" id="1.10.10.2840">
    <property type="entry name" value="PucR C-terminal helix-turn-helix domain"/>
    <property type="match status" value="1"/>
</dbReference>
<reference evidence="5 6" key="1">
    <citation type="submission" date="2017-09" db="EMBL/GenBank/DDBJ databases">
        <title>Large-scale bioinformatics analysis of Bacillus genomes uncovers conserved roles of natural products in bacterial physiology.</title>
        <authorList>
            <consortium name="Agbiome Team Llc"/>
            <person name="Bleich R.M."/>
            <person name="Kirk G.J."/>
            <person name="Santa Maria K.C."/>
            <person name="Allen S.E."/>
            <person name="Farag S."/>
            <person name="Shank E.A."/>
            <person name="Bowers A."/>
        </authorList>
    </citation>
    <scope>NUCLEOTIDE SEQUENCE [LARGE SCALE GENOMIC DNA]</scope>
    <source>
        <strain evidence="5 6">AFS003229</strain>
    </source>
</reference>
<evidence type="ECO:0000259" key="2">
    <source>
        <dbReference type="Pfam" id="PF05651"/>
    </source>
</evidence>
<dbReference type="Pfam" id="PF13556">
    <property type="entry name" value="HTH_30"/>
    <property type="match status" value="1"/>
</dbReference>
<sequence>MGNLVKGVNLQKEKISVKNEGGDILLEKLAQEIANITSEVIGHEVLITDKHGIVLGSSDQSRIGTLHQASLGAIFRRKEMTHNEVVSSTLKGVKPGITIPIELSGEYVGTLGITGYPNEVAKFGMLAKKYAEILLREEIINKSSLLRERALQSLVQEIAAFDPNHSDEMLLLTRGRELGYDLKPPRITIVIDLFQFNHITSEIHHQALKKDSPEIYIQSLKINIESKIKKTFSNNQDITVSLGSDKYVVFHMLDGEIHEEEICETIKKKCKQLISALKELGIDASIGIGTIGSLTDLNNSYHAAWRALRIGKKMTDHPEIFYIKDFVLEELLSYIHKNTAHHFVEETVTKLTQYPDYDELFRTITAWCESSLSPINSSKALNIHRNTLFYRLNKIEQITGKNLRNFRESLELYIAVKLMQILEPESKGN</sequence>
<dbReference type="Pfam" id="PF05651">
    <property type="entry name" value="Diacid_rec"/>
    <property type="match status" value="1"/>
</dbReference>
<dbReference type="InterPro" id="IPR041522">
    <property type="entry name" value="CdaR_GGDEF"/>
</dbReference>
<dbReference type="InterPro" id="IPR008599">
    <property type="entry name" value="Diacid_rec"/>
</dbReference>
<dbReference type="PANTHER" id="PTHR33744:SF16">
    <property type="entry name" value="CARBOHYDRATE DIACID REGULATOR"/>
    <property type="match status" value="1"/>
</dbReference>
<dbReference type="PANTHER" id="PTHR33744">
    <property type="entry name" value="CARBOHYDRATE DIACID REGULATOR"/>
    <property type="match status" value="1"/>
</dbReference>
<dbReference type="InterPro" id="IPR051448">
    <property type="entry name" value="CdaR-like_regulators"/>
</dbReference>
<dbReference type="Pfam" id="PF17853">
    <property type="entry name" value="GGDEF_2"/>
    <property type="match status" value="1"/>
</dbReference>
<evidence type="ECO:0000313" key="5">
    <source>
        <dbReference type="EMBL" id="PEJ24570.1"/>
    </source>
</evidence>
<dbReference type="InterPro" id="IPR042070">
    <property type="entry name" value="PucR_C-HTH_sf"/>
</dbReference>
<gene>
    <name evidence="5" type="ORF">CN689_27105</name>
</gene>
<dbReference type="InterPro" id="IPR025736">
    <property type="entry name" value="PucR_C-HTH_dom"/>
</dbReference>
<name>A0AAX0RUP8_9BACI</name>
<dbReference type="EMBL" id="NUEQ01000130">
    <property type="protein sequence ID" value="PEJ24570.1"/>
    <property type="molecule type" value="Genomic_DNA"/>
</dbReference>
<evidence type="ECO:0000259" key="3">
    <source>
        <dbReference type="Pfam" id="PF13556"/>
    </source>
</evidence>
<evidence type="ECO:0000259" key="4">
    <source>
        <dbReference type="Pfam" id="PF17853"/>
    </source>
</evidence>
<evidence type="ECO:0008006" key="7">
    <source>
        <dbReference type="Google" id="ProtNLM"/>
    </source>
</evidence>